<evidence type="ECO:0000313" key="3">
    <source>
        <dbReference type="Proteomes" id="UP000008694"/>
    </source>
</evidence>
<dbReference type="STRING" id="81972.D7LCQ4"/>
<keyword evidence="3" id="KW-1185">Reference proteome</keyword>
<dbReference type="HOGENOM" id="CLU_091564_1_0_1"/>
<organism evidence="3">
    <name type="scientific">Arabidopsis lyrata subsp. lyrata</name>
    <name type="common">Lyre-leaved rock-cress</name>
    <dbReference type="NCBI Taxonomy" id="81972"/>
    <lineage>
        <taxon>Eukaryota</taxon>
        <taxon>Viridiplantae</taxon>
        <taxon>Streptophyta</taxon>
        <taxon>Embryophyta</taxon>
        <taxon>Tracheophyta</taxon>
        <taxon>Spermatophyta</taxon>
        <taxon>Magnoliopsida</taxon>
        <taxon>eudicotyledons</taxon>
        <taxon>Gunneridae</taxon>
        <taxon>Pentapetalae</taxon>
        <taxon>rosids</taxon>
        <taxon>malvids</taxon>
        <taxon>Brassicales</taxon>
        <taxon>Brassicaceae</taxon>
        <taxon>Camelineae</taxon>
        <taxon>Arabidopsis</taxon>
    </lineage>
</organism>
<sequence>MDISQDPIKGVYQSSINFWARVKKAYDNGKNAIWSERTLKSIQCRIQAIEKATKKLHPYIRQCENRHQSDASNDDIFKDGVTPSKPSKLVSIQCDFGYTSLESDTSLDSPTQTFLGLSSFSLNDDDEITDRSSSPRPNGVKKSKMKRKLVDQTTSVINTLEEGNKQFLEQLKKTSAQREDHLEMQKKKLCSE</sequence>
<evidence type="ECO:0008006" key="4">
    <source>
        <dbReference type="Google" id="ProtNLM"/>
    </source>
</evidence>
<evidence type="ECO:0000256" key="1">
    <source>
        <dbReference type="SAM" id="MobiDB-lite"/>
    </source>
</evidence>
<name>D7LCQ4_ARALL</name>
<dbReference type="PANTHER" id="PTHR45125">
    <property type="entry name" value="F21J9.4-RELATED"/>
    <property type="match status" value="1"/>
</dbReference>
<dbReference type="PANTHER" id="PTHR45125:SF3">
    <property type="entry name" value="NO-APICAL-MERISTEM-ASSOCIATED CARBOXY-TERMINAL DOMAIN PROTEIN"/>
    <property type="match status" value="1"/>
</dbReference>
<dbReference type="AlphaFoldDB" id="D7LCQ4"/>
<evidence type="ECO:0000313" key="2">
    <source>
        <dbReference type="EMBL" id="EFH57004.1"/>
    </source>
</evidence>
<feature type="region of interest" description="Disordered" evidence="1">
    <location>
        <begin position="125"/>
        <end position="148"/>
    </location>
</feature>
<protein>
    <recommendedName>
        <fullName evidence="4">No apical meristem-associated C-terminal domain-containing protein</fullName>
    </recommendedName>
</protein>
<dbReference type="Proteomes" id="UP000008694">
    <property type="component" value="Unassembled WGS sequence"/>
</dbReference>
<proteinExistence type="predicted"/>
<reference evidence="3" key="1">
    <citation type="journal article" date="2011" name="Nat. Genet.">
        <title>The Arabidopsis lyrata genome sequence and the basis of rapid genome size change.</title>
        <authorList>
            <person name="Hu T.T."/>
            <person name="Pattyn P."/>
            <person name="Bakker E.G."/>
            <person name="Cao J."/>
            <person name="Cheng J.-F."/>
            <person name="Clark R.M."/>
            <person name="Fahlgren N."/>
            <person name="Fawcett J.A."/>
            <person name="Grimwood J."/>
            <person name="Gundlach H."/>
            <person name="Haberer G."/>
            <person name="Hollister J.D."/>
            <person name="Ossowski S."/>
            <person name="Ottilar R.P."/>
            <person name="Salamov A.A."/>
            <person name="Schneeberger K."/>
            <person name="Spannagl M."/>
            <person name="Wang X."/>
            <person name="Yang L."/>
            <person name="Nasrallah M.E."/>
            <person name="Bergelson J."/>
            <person name="Carrington J.C."/>
            <person name="Gaut B.S."/>
            <person name="Schmutz J."/>
            <person name="Mayer K.F.X."/>
            <person name="Van de Peer Y."/>
            <person name="Grigoriev I.V."/>
            <person name="Nordborg M."/>
            <person name="Weigel D."/>
            <person name="Guo Y.-L."/>
        </authorList>
    </citation>
    <scope>NUCLEOTIDE SEQUENCE [LARGE SCALE GENOMIC DNA]</scope>
    <source>
        <strain evidence="3">cv. MN47</strain>
    </source>
</reference>
<dbReference type="Gramene" id="scaffold_400815.1">
    <property type="protein sequence ID" value="scaffold_400815.1"/>
    <property type="gene ID" value="scaffold_400815.1"/>
</dbReference>
<gene>
    <name evidence="2" type="ORF">ARALYDRAFT_901314</name>
</gene>
<accession>D7LCQ4</accession>
<dbReference type="EMBL" id="GL348716">
    <property type="protein sequence ID" value="EFH57004.1"/>
    <property type="molecule type" value="Genomic_DNA"/>
</dbReference>